<dbReference type="RefSeq" id="WP_093856084.1">
    <property type="nucleotide sequence ID" value="NZ_BJVZ01000011.1"/>
</dbReference>
<organism evidence="2 3">
    <name type="scientific">Tenuibacillus multivorans</name>
    <dbReference type="NCBI Taxonomy" id="237069"/>
    <lineage>
        <taxon>Bacteria</taxon>
        <taxon>Bacillati</taxon>
        <taxon>Bacillota</taxon>
        <taxon>Bacilli</taxon>
        <taxon>Bacillales</taxon>
        <taxon>Bacillaceae</taxon>
        <taxon>Tenuibacillus</taxon>
    </lineage>
</organism>
<evidence type="ECO:0000256" key="1">
    <source>
        <dbReference type="SAM" id="Phobius"/>
    </source>
</evidence>
<keyword evidence="1" id="KW-1133">Transmembrane helix</keyword>
<keyword evidence="1" id="KW-0472">Membrane</keyword>
<dbReference type="EMBL" id="FNIG01000003">
    <property type="protein sequence ID" value="SDN18066.1"/>
    <property type="molecule type" value="Genomic_DNA"/>
</dbReference>
<evidence type="ECO:0000313" key="2">
    <source>
        <dbReference type="EMBL" id="SDN18066.1"/>
    </source>
</evidence>
<accession>A0A1G9ZBU6</accession>
<protein>
    <recommendedName>
        <fullName evidence="4">Competence protein ComGG</fullName>
    </recommendedName>
</protein>
<dbReference type="AlphaFoldDB" id="A0A1G9ZBU6"/>
<evidence type="ECO:0008006" key="4">
    <source>
        <dbReference type="Google" id="ProtNLM"/>
    </source>
</evidence>
<evidence type="ECO:0000313" key="3">
    <source>
        <dbReference type="Proteomes" id="UP000199334"/>
    </source>
</evidence>
<dbReference type="OrthoDB" id="10004439at2"/>
<sequence length="132" mass="15647">MRFKEPISITTLLRIHDERGILFPYLLSILILISAFLLLSLDQERYNLQQTKILKEQMTIQNLIQITVHDFNMIKNDLILIEDEQTIEFEYETGHTVVKYQLVNETSIELQIDVYTTQNQTKPFKFLTQIDV</sequence>
<feature type="transmembrane region" description="Helical" evidence="1">
    <location>
        <begin position="21"/>
        <end position="41"/>
    </location>
</feature>
<dbReference type="STRING" id="237069.SAMN05216498_1601"/>
<keyword evidence="3" id="KW-1185">Reference proteome</keyword>
<gene>
    <name evidence="2" type="ORF">SAMN05216498_1601</name>
</gene>
<proteinExistence type="predicted"/>
<dbReference type="Proteomes" id="UP000199334">
    <property type="component" value="Unassembled WGS sequence"/>
</dbReference>
<reference evidence="2 3" key="1">
    <citation type="submission" date="2016-10" db="EMBL/GenBank/DDBJ databases">
        <authorList>
            <person name="de Groot N.N."/>
        </authorList>
    </citation>
    <scope>NUCLEOTIDE SEQUENCE [LARGE SCALE GENOMIC DNA]</scope>
    <source>
        <strain evidence="2 3">CGMCC 1.3442</strain>
    </source>
</reference>
<name>A0A1G9ZBU6_9BACI</name>
<keyword evidence="1" id="KW-0812">Transmembrane</keyword>